<evidence type="ECO:0000256" key="1">
    <source>
        <dbReference type="ARBA" id="ARBA00023015"/>
    </source>
</evidence>
<comment type="caution">
    <text evidence="3">Lacks conserved residue(s) required for the propagation of feature annotation.</text>
</comment>
<dbReference type="Pfam" id="PF03514">
    <property type="entry name" value="GRAS"/>
    <property type="match status" value="1"/>
</dbReference>
<dbReference type="PANTHER" id="PTHR31636">
    <property type="entry name" value="OSJNBA0084A10.13 PROTEIN-RELATED"/>
    <property type="match status" value="1"/>
</dbReference>
<proteinExistence type="inferred from homology"/>
<keyword evidence="1" id="KW-0805">Transcription regulation</keyword>
<comment type="similarity">
    <text evidence="3">Belongs to the GRAS family.</text>
</comment>
<dbReference type="PROSITE" id="PS50985">
    <property type="entry name" value="GRAS"/>
    <property type="match status" value="1"/>
</dbReference>
<dbReference type="InterPro" id="IPR005202">
    <property type="entry name" value="TF_GRAS"/>
</dbReference>
<organism evidence="4 5">
    <name type="scientific">Coffea arabica</name>
    <name type="common">Arabian coffee</name>
    <dbReference type="NCBI Taxonomy" id="13443"/>
    <lineage>
        <taxon>Eukaryota</taxon>
        <taxon>Viridiplantae</taxon>
        <taxon>Streptophyta</taxon>
        <taxon>Embryophyta</taxon>
        <taxon>Tracheophyta</taxon>
        <taxon>Spermatophyta</taxon>
        <taxon>Magnoliopsida</taxon>
        <taxon>eudicotyledons</taxon>
        <taxon>Gunneridae</taxon>
        <taxon>Pentapetalae</taxon>
        <taxon>asterids</taxon>
        <taxon>lamiids</taxon>
        <taxon>Gentianales</taxon>
        <taxon>Rubiaceae</taxon>
        <taxon>Ixoroideae</taxon>
        <taxon>Gardenieae complex</taxon>
        <taxon>Bertiereae - Coffeeae clade</taxon>
        <taxon>Coffeeae</taxon>
        <taxon>Coffea</taxon>
    </lineage>
</organism>
<keyword evidence="2" id="KW-0804">Transcription</keyword>
<dbReference type="AlphaFoldDB" id="A0A6P6XDK8"/>
<feature type="region of interest" description="SAW" evidence="3">
    <location>
        <begin position="370"/>
        <end position="418"/>
    </location>
</feature>
<evidence type="ECO:0000313" key="4">
    <source>
        <dbReference type="Proteomes" id="UP001652660"/>
    </source>
</evidence>
<reference evidence="5" key="2">
    <citation type="submission" date="2025-08" db="UniProtKB">
        <authorList>
            <consortium name="RefSeq"/>
        </authorList>
    </citation>
    <scope>IDENTIFICATION</scope>
    <source>
        <tissue evidence="5">Leaves</tissue>
    </source>
</reference>
<reference evidence="4" key="1">
    <citation type="journal article" date="2025" name="Foods">
        <title>Unveiling the Microbial Signatures of Arabica Coffee Cherries: Insights into Ripeness Specific Diversity, Functional Traits, and Implications for Quality and Safety.</title>
        <authorList>
            <consortium name="RefSeq"/>
            <person name="Tenea G.N."/>
            <person name="Cifuentes V."/>
            <person name="Reyes P."/>
            <person name="Cevallos-Vallejos M."/>
        </authorList>
    </citation>
    <scope>NUCLEOTIDE SEQUENCE [LARGE SCALE GENOMIC DNA]</scope>
</reference>
<feature type="short sequence motif" description="LXXLL motif" evidence="3">
    <location>
        <begin position="289"/>
        <end position="293"/>
    </location>
</feature>
<keyword evidence="4" id="KW-1185">Reference proteome</keyword>
<evidence type="ECO:0000256" key="2">
    <source>
        <dbReference type="ARBA" id="ARBA00023163"/>
    </source>
</evidence>
<sequence>MPISFSNISRTSEAMWYKVERLRDPQKLLEESPDTPNNSCCSQALLTDKIMKLAKAQLVLLNSKKADVLSSGKGCFRGQCGVSSKVAQDLELALLVQAAAEKVEDEQLVCARKLLTICDVLASKTALNEKIDQALGIISSDKLKGQEWLPMAEELDKNFLEPVIMSCQQEVPFCLETQFISSQSILEAVTAAKKVHLMDFEIDNGSQWTLIMEALAVHHECPVELLKITDVGTCEATMEKMGKRLSSSAQTINLPFSFKIVVSDLKDLKEEFFNSEADEAVAIDLPYRLWSLLAWPNHLEALMAVIKSIKPCFLVLKEVEVYAKAPTFLERFNEKLLFISGPIDSTNSCMLYRKLVEEVHWWGMIRNVLTAESIERTLRQERIGFWRFLFKKFGFVESDLNQTSILQANLSLKRSDQC</sequence>
<dbReference type="Proteomes" id="UP001652660">
    <property type="component" value="Chromosome 4e"/>
</dbReference>
<name>A0A6P6XDK8_COFAR</name>
<dbReference type="RefSeq" id="XP_027124092.1">
    <property type="nucleotide sequence ID" value="XM_027268291.1"/>
</dbReference>
<accession>A0A6P6XDK8</accession>
<evidence type="ECO:0000313" key="5">
    <source>
        <dbReference type="RefSeq" id="XP_027124092.1"/>
    </source>
</evidence>
<dbReference type="GeneID" id="113740767"/>
<evidence type="ECO:0000256" key="3">
    <source>
        <dbReference type="PROSITE-ProRule" id="PRU01191"/>
    </source>
</evidence>
<gene>
    <name evidence="5" type="primary">LOC113740767</name>
</gene>
<dbReference type="OrthoDB" id="770224at2759"/>
<protein>
    <submittedName>
        <fullName evidence="5">DELLA protein RGL3-like</fullName>
    </submittedName>
</protein>